<organism evidence="1 2">
    <name type="scientific">Adineta ricciae</name>
    <name type="common">Rotifer</name>
    <dbReference type="NCBI Taxonomy" id="249248"/>
    <lineage>
        <taxon>Eukaryota</taxon>
        <taxon>Metazoa</taxon>
        <taxon>Spiralia</taxon>
        <taxon>Gnathifera</taxon>
        <taxon>Rotifera</taxon>
        <taxon>Eurotatoria</taxon>
        <taxon>Bdelloidea</taxon>
        <taxon>Adinetida</taxon>
        <taxon>Adinetidae</taxon>
        <taxon>Adineta</taxon>
    </lineage>
</organism>
<gene>
    <name evidence="1" type="ORF">EDS130_LOCUS39293</name>
</gene>
<evidence type="ECO:0000313" key="2">
    <source>
        <dbReference type="Proteomes" id="UP000663852"/>
    </source>
</evidence>
<name>A0A815PD61_ADIRI</name>
<proteinExistence type="predicted"/>
<dbReference type="AlphaFoldDB" id="A0A815PD61"/>
<dbReference type="Proteomes" id="UP000663852">
    <property type="component" value="Unassembled WGS sequence"/>
</dbReference>
<comment type="caution">
    <text evidence="1">The sequence shown here is derived from an EMBL/GenBank/DDBJ whole genome shotgun (WGS) entry which is preliminary data.</text>
</comment>
<protein>
    <submittedName>
        <fullName evidence="1">Uncharacterized protein</fullName>
    </submittedName>
</protein>
<sequence>MVQNHSSYYIDVIYKQLFSLLTMKRKSTSAHQIKRTKNAKVDVLDEINGNPTNVIKNTSFVWIGKNMERNTRIQAIIKRLESILPCAIATGNYNDFEQYLMECNDNRNTVLIISNEQGQQNESHIHSLSSIICIYVYGINHENNNEWLKNFPKNRCKMISNINKLVDILTTDLEGFKRNDNIESYCGKQTIAEKKETTKVKHLDPQANAMLKTLMKMVKPAIHIYDDIEINDFNRLSNKSTYFFVSSSMAAKMEEKSKYTQSIFILEEDKSKVNHIERFQNGEDLVFELGDIIYRCYKEEENLYAESGDTLMAEIIRQQANQVHSNLKKAFQSVLHNNDDDHK</sequence>
<reference evidence="1" key="1">
    <citation type="submission" date="2021-02" db="EMBL/GenBank/DDBJ databases">
        <authorList>
            <person name="Nowell W R."/>
        </authorList>
    </citation>
    <scope>NUCLEOTIDE SEQUENCE</scope>
</reference>
<dbReference type="EMBL" id="CAJNOJ010000435">
    <property type="protein sequence ID" value="CAF1447313.1"/>
    <property type="molecule type" value="Genomic_DNA"/>
</dbReference>
<evidence type="ECO:0000313" key="1">
    <source>
        <dbReference type="EMBL" id="CAF1447313.1"/>
    </source>
</evidence>
<accession>A0A815PD61</accession>